<reference evidence="1 2" key="1">
    <citation type="submission" date="2019-05" db="EMBL/GenBank/DDBJ databases">
        <title>Streptomyces marianii sp. nov., a novel marine actinomycete from southern coast of India.</title>
        <authorList>
            <person name="Iniyan A.M."/>
            <person name="Wink J."/>
            <person name="Ramprasad E."/>
            <person name="Ramana C.V."/>
            <person name="Bunk B."/>
            <person name="Sproer C."/>
            <person name="Joseph F.-J.R.S."/>
            <person name="Vincent S.G.P."/>
        </authorList>
    </citation>
    <scope>NUCLEOTIDE SEQUENCE [LARGE SCALE GENOMIC DNA]</scope>
    <source>
        <strain evidence="1 2">ICN19</strain>
    </source>
</reference>
<sequence>MAIDGARRARLKSLPLPEAEAVLRRMLGDEGAGLSGRLVSELAARCGGLPLALRLAAARLAVRTDLSVAALNARLADEQHCLDALRVDDMELRASFAVSYQDLARIDDTHRTLARTFLLFGQPGITEISGLAMTEALRLPSASVEWATEHLLDGHLIESTPSGRYRMNDLLRCYAREQAEMEPFSVDQRQLAGL</sequence>
<protein>
    <recommendedName>
        <fullName evidence="3">AfsR/SARP family transcriptional regulator</fullName>
    </recommendedName>
</protein>
<organism evidence="1 2">
    <name type="scientific">Streptomyces marianii</name>
    <dbReference type="NCBI Taxonomy" id="1817406"/>
    <lineage>
        <taxon>Bacteria</taxon>
        <taxon>Bacillati</taxon>
        <taxon>Actinomycetota</taxon>
        <taxon>Actinomycetes</taxon>
        <taxon>Kitasatosporales</taxon>
        <taxon>Streptomycetaceae</taxon>
        <taxon>Streptomyces</taxon>
    </lineage>
</organism>
<evidence type="ECO:0008006" key="3">
    <source>
        <dbReference type="Google" id="ProtNLM"/>
    </source>
</evidence>
<dbReference type="RefSeq" id="WP_138052570.1">
    <property type="nucleotide sequence ID" value="NZ_VAWE01000001.1"/>
</dbReference>
<proteinExistence type="predicted"/>
<evidence type="ECO:0000313" key="1">
    <source>
        <dbReference type="EMBL" id="TLQ43146.1"/>
    </source>
</evidence>
<accession>A0A5R9E0E7</accession>
<dbReference type="PANTHER" id="PTHR47691">
    <property type="entry name" value="REGULATOR-RELATED"/>
    <property type="match status" value="1"/>
</dbReference>
<dbReference type="OrthoDB" id="3349744at2"/>
<dbReference type="EMBL" id="VAWE01000001">
    <property type="protein sequence ID" value="TLQ43146.1"/>
    <property type="molecule type" value="Genomic_DNA"/>
</dbReference>
<evidence type="ECO:0000313" key="2">
    <source>
        <dbReference type="Proteomes" id="UP000305921"/>
    </source>
</evidence>
<dbReference type="PANTHER" id="PTHR47691:SF3">
    <property type="entry name" value="HTH-TYPE TRANSCRIPTIONAL REGULATOR RV0890C-RELATED"/>
    <property type="match status" value="1"/>
</dbReference>
<dbReference type="Proteomes" id="UP000305921">
    <property type="component" value="Unassembled WGS sequence"/>
</dbReference>
<gene>
    <name evidence="1" type="ORF">FEF34_08330</name>
</gene>
<keyword evidence="2" id="KW-1185">Reference proteome</keyword>
<dbReference type="AlphaFoldDB" id="A0A5R9E0E7"/>
<comment type="caution">
    <text evidence="1">The sequence shown here is derived from an EMBL/GenBank/DDBJ whole genome shotgun (WGS) entry which is preliminary data.</text>
</comment>
<name>A0A5R9E0E7_9ACTN</name>